<evidence type="ECO:0000256" key="1">
    <source>
        <dbReference type="SAM" id="MobiDB-lite"/>
    </source>
</evidence>
<feature type="region of interest" description="Disordered" evidence="1">
    <location>
        <begin position="1"/>
        <end position="56"/>
    </location>
</feature>
<dbReference type="InterPro" id="IPR043502">
    <property type="entry name" value="DNA/RNA_pol_sf"/>
</dbReference>
<evidence type="ECO:0000313" key="3">
    <source>
        <dbReference type="Proteomes" id="UP001165121"/>
    </source>
</evidence>
<keyword evidence="3" id="KW-1185">Reference proteome</keyword>
<name>A0A9W6X6E7_9STRA</name>
<protein>
    <submittedName>
        <fullName evidence="2">Unnamed protein product</fullName>
    </submittedName>
</protein>
<dbReference type="Gene3D" id="3.10.10.10">
    <property type="entry name" value="HIV Type 1 Reverse Transcriptase, subunit A, domain 1"/>
    <property type="match status" value="1"/>
</dbReference>
<gene>
    <name evidence="2" type="ORF">Pfra01_000773200</name>
</gene>
<dbReference type="SUPFAM" id="SSF56672">
    <property type="entry name" value="DNA/RNA polymerases"/>
    <property type="match status" value="1"/>
</dbReference>
<evidence type="ECO:0000313" key="2">
    <source>
        <dbReference type="EMBL" id="GMF32450.1"/>
    </source>
</evidence>
<proteinExistence type="predicted"/>
<dbReference type="AlphaFoldDB" id="A0A9W6X6E7"/>
<accession>A0A9W6X6E7</accession>
<dbReference type="Proteomes" id="UP001165121">
    <property type="component" value="Unassembled WGS sequence"/>
</dbReference>
<sequence length="134" mass="14286">MWSSTTSARDEHLRPTSHVPGASTSIDVGSQRRPTEDRGCGTAGSGGEGSKEPLADHDLEWECSATTRLRCGVRYRRPGASTDQTTGSKDTASTSEAHYELLKGLLTAGLIAFSDSPWASPIVIVLKKNGVDIR</sequence>
<dbReference type="EMBL" id="BSXT01000688">
    <property type="protein sequence ID" value="GMF32450.1"/>
    <property type="molecule type" value="Genomic_DNA"/>
</dbReference>
<comment type="caution">
    <text evidence="2">The sequence shown here is derived from an EMBL/GenBank/DDBJ whole genome shotgun (WGS) entry which is preliminary data.</text>
</comment>
<organism evidence="2 3">
    <name type="scientific">Phytophthora fragariaefolia</name>
    <dbReference type="NCBI Taxonomy" id="1490495"/>
    <lineage>
        <taxon>Eukaryota</taxon>
        <taxon>Sar</taxon>
        <taxon>Stramenopiles</taxon>
        <taxon>Oomycota</taxon>
        <taxon>Peronosporomycetes</taxon>
        <taxon>Peronosporales</taxon>
        <taxon>Peronosporaceae</taxon>
        <taxon>Phytophthora</taxon>
    </lineage>
</organism>
<reference evidence="2" key="1">
    <citation type="submission" date="2023-04" db="EMBL/GenBank/DDBJ databases">
        <title>Phytophthora fragariaefolia NBRC 109709.</title>
        <authorList>
            <person name="Ichikawa N."/>
            <person name="Sato H."/>
            <person name="Tonouchi N."/>
        </authorList>
    </citation>
    <scope>NUCLEOTIDE SEQUENCE</scope>
    <source>
        <strain evidence="2">NBRC 109709</strain>
    </source>
</reference>